<keyword evidence="2" id="KW-0472">Membrane</keyword>
<feature type="region of interest" description="Disordered" evidence="1">
    <location>
        <begin position="79"/>
        <end position="103"/>
    </location>
</feature>
<comment type="caution">
    <text evidence="3">The sequence shown here is derived from an EMBL/GenBank/DDBJ whole genome shotgun (WGS) entry which is preliminary data.</text>
</comment>
<evidence type="ECO:0000313" key="4">
    <source>
        <dbReference type="Proteomes" id="UP000030013"/>
    </source>
</evidence>
<dbReference type="RefSeq" id="WP_035937328.1">
    <property type="nucleotide sequence ID" value="NZ_AVPL01000024.1"/>
</dbReference>
<dbReference type="eggNOG" id="ENOG50326RN">
    <property type="taxonomic scope" value="Bacteria"/>
</dbReference>
<dbReference type="EMBL" id="AVPL01000024">
    <property type="protein sequence ID" value="KGN41103.1"/>
    <property type="molecule type" value="Genomic_DNA"/>
</dbReference>
<reference evidence="3 4" key="1">
    <citation type="submission" date="2013-08" db="EMBL/GenBank/DDBJ databases">
        <title>The genome sequence of Knoellia aerolata.</title>
        <authorList>
            <person name="Zhu W."/>
            <person name="Wang G."/>
        </authorList>
    </citation>
    <scope>NUCLEOTIDE SEQUENCE [LARGE SCALE GENOMIC DNA]</scope>
    <source>
        <strain evidence="3 4">DSM 18566</strain>
    </source>
</reference>
<evidence type="ECO:0000256" key="2">
    <source>
        <dbReference type="SAM" id="Phobius"/>
    </source>
</evidence>
<evidence type="ECO:0000256" key="1">
    <source>
        <dbReference type="SAM" id="MobiDB-lite"/>
    </source>
</evidence>
<sequence length="332" mass="35456">MSEVEARTREALHEVVDGLGVTDHDVARMETDLLSALERPRRLGSSRVRALAPGRRRWGLAAAAVAVVAAVAGGFALTSDDREPARPAGAPTPSNLPPSDRPLVPADLVGTWQNVPDSPWVWDFTVDGRLRAVETAAAYLEGSFEDRIVSRTGNVYTVRAEDGCDSTWRIRTMRPGAVGITPLKNSCSQLEVPDEGDELLLERISPDPDLQGELAAVATNDDQGFLRQTYYIDGTWLHVETGTVLVVGAPWGGPVLRYVLDDDGDGATSPDQRGRVTVPETGPPVFRPDGAGSTTCELRFAASVLDKGKVSTTSEGGGCLPGPGPHTWVRIT</sequence>
<feature type="region of interest" description="Disordered" evidence="1">
    <location>
        <begin position="311"/>
        <end position="332"/>
    </location>
</feature>
<organism evidence="3 4">
    <name type="scientific">Knoellia aerolata DSM 18566</name>
    <dbReference type="NCBI Taxonomy" id="1385519"/>
    <lineage>
        <taxon>Bacteria</taxon>
        <taxon>Bacillati</taxon>
        <taxon>Actinomycetota</taxon>
        <taxon>Actinomycetes</taxon>
        <taxon>Micrococcales</taxon>
        <taxon>Intrasporangiaceae</taxon>
        <taxon>Knoellia</taxon>
    </lineage>
</organism>
<name>A0A0A0JVA3_9MICO</name>
<dbReference type="OrthoDB" id="9830924at2"/>
<dbReference type="Proteomes" id="UP000030013">
    <property type="component" value="Unassembled WGS sequence"/>
</dbReference>
<keyword evidence="2" id="KW-0812">Transmembrane</keyword>
<feature type="transmembrane region" description="Helical" evidence="2">
    <location>
        <begin position="58"/>
        <end position="77"/>
    </location>
</feature>
<keyword evidence="2" id="KW-1133">Transmembrane helix</keyword>
<gene>
    <name evidence="3" type="ORF">N801_09545</name>
</gene>
<protein>
    <submittedName>
        <fullName evidence="3">Uncharacterized protein</fullName>
    </submittedName>
</protein>
<proteinExistence type="predicted"/>
<accession>A0A0A0JVA3</accession>
<evidence type="ECO:0000313" key="3">
    <source>
        <dbReference type="EMBL" id="KGN41103.1"/>
    </source>
</evidence>
<dbReference type="STRING" id="1385519.N801_09545"/>
<dbReference type="AlphaFoldDB" id="A0A0A0JVA3"/>
<keyword evidence="4" id="KW-1185">Reference proteome</keyword>